<proteinExistence type="predicted"/>
<dbReference type="OrthoDB" id="7062999at2"/>
<protein>
    <submittedName>
        <fullName evidence="1">Uncharacterized protein</fullName>
    </submittedName>
</protein>
<reference evidence="2" key="1">
    <citation type="submission" date="2017-02" db="EMBL/GenBank/DDBJ databases">
        <authorList>
            <person name="Daims H."/>
        </authorList>
    </citation>
    <scope>NUCLEOTIDE SEQUENCE [LARGE SCALE GENOMIC DNA]</scope>
</reference>
<dbReference type="Gene3D" id="6.10.250.330">
    <property type="match status" value="1"/>
</dbReference>
<keyword evidence="2" id="KW-1185">Reference proteome</keyword>
<organism evidence="1 2">
    <name type="scientific">Crenothrix polyspora</name>
    <dbReference type="NCBI Taxonomy" id="360316"/>
    <lineage>
        <taxon>Bacteria</taxon>
        <taxon>Pseudomonadati</taxon>
        <taxon>Pseudomonadota</taxon>
        <taxon>Gammaproteobacteria</taxon>
        <taxon>Methylococcales</taxon>
        <taxon>Crenotrichaceae</taxon>
        <taxon>Crenothrix</taxon>
    </lineage>
</organism>
<name>A0A1R4H4X7_9GAMM</name>
<dbReference type="RefSeq" id="WP_087146464.1">
    <property type="nucleotide sequence ID" value="NZ_FUKJ01000130.1"/>
</dbReference>
<dbReference type="Proteomes" id="UP000195442">
    <property type="component" value="Unassembled WGS sequence"/>
</dbReference>
<sequence>MYTLYKLNSDDLNENFIAAIKAQFPHQTIEIAVSEMPQIEQDETAYLMSNPANKARLLAAIANVKNNQLIDVDIDKL</sequence>
<accession>A0A1R4H4X7</accession>
<dbReference type="EMBL" id="FUKJ01000130">
    <property type="protein sequence ID" value="SJM91269.1"/>
    <property type="molecule type" value="Genomic_DNA"/>
</dbReference>
<dbReference type="AlphaFoldDB" id="A0A1R4H4X7"/>
<gene>
    <name evidence="1" type="ORF">CRENPOLYSF2_2150010</name>
</gene>
<evidence type="ECO:0000313" key="2">
    <source>
        <dbReference type="Proteomes" id="UP000195442"/>
    </source>
</evidence>
<evidence type="ECO:0000313" key="1">
    <source>
        <dbReference type="EMBL" id="SJM91269.1"/>
    </source>
</evidence>